<evidence type="ECO:0000313" key="3">
    <source>
        <dbReference type="Proteomes" id="UP000324222"/>
    </source>
</evidence>
<protein>
    <submittedName>
        <fullName evidence="2">Uncharacterized protein</fullName>
    </submittedName>
</protein>
<feature type="compositionally biased region" description="Basic and acidic residues" evidence="1">
    <location>
        <begin position="45"/>
        <end position="57"/>
    </location>
</feature>
<proteinExistence type="predicted"/>
<name>A0A5B7J5Z1_PORTR</name>
<accession>A0A5B7J5Z1</accession>
<evidence type="ECO:0000313" key="2">
    <source>
        <dbReference type="EMBL" id="MPC90195.1"/>
    </source>
</evidence>
<dbReference type="Proteomes" id="UP000324222">
    <property type="component" value="Unassembled WGS sequence"/>
</dbReference>
<evidence type="ECO:0000256" key="1">
    <source>
        <dbReference type="SAM" id="MobiDB-lite"/>
    </source>
</evidence>
<gene>
    <name evidence="2" type="ORF">E2C01_085169</name>
</gene>
<feature type="region of interest" description="Disordered" evidence="1">
    <location>
        <begin position="42"/>
        <end position="78"/>
    </location>
</feature>
<dbReference type="AlphaFoldDB" id="A0A5B7J5Z1"/>
<dbReference type="EMBL" id="VSRR010083563">
    <property type="protein sequence ID" value="MPC90195.1"/>
    <property type="molecule type" value="Genomic_DNA"/>
</dbReference>
<comment type="caution">
    <text evidence="2">The sequence shown here is derived from an EMBL/GenBank/DDBJ whole genome shotgun (WGS) entry which is preliminary data.</text>
</comment>
<keyword evidence="3" id="KW-1185">Reference proteome</keyword>
<sequence length="78" mass="8942">MEDSKVQGYLTKMVNEEPELVGNIHVFKNIDFWKRKENQNVLHSGKGEGGKEERYEVRGGGGGGWEEEEKVVEEEETM</sequence>
<feature type="compositionally biased region" description="Acidic residues" evidence="1">
    <location>
        <begin position="65"/>
        <end position="78"/>
    </location>
</feature>
<organism evidence="2 3">
    <name type="scientific">Portunus trituberculatus</name>
    <name type="common">Swimming crab</name>
    <name type="synonym">Neptunus trituberculatus</name>
    <dbReference type="NCBI Taxonomy" id="210409"/>
    <lineage>
        <taxon>Eukaryota</taxon>
        <taxon>Metazoa</taxon>
        <taxon>Ecdysozoa</taxon>
        <taxon>Arthropoda</taxon>
        <taxon>Crustacea</taxon>
        <taxon>Multicrustacea</taxon>
        <taxon>Malacostraca</taxon>
        <taxon>Eumalacostraca</taxon>
        <taxon>Eucarida</taxon>
        <taxon>Decapoda</taxon>
        <taxon>Pleocyemata</taxon>
        <taxon>Brachyura</taxon>
        <taxon>Eubrachyura</taxon>
        <taxon>Portunoidea</taxon>
        <taxon>Portunidae</taxon>
        <taxon>Portuninae</taxon>
        <taxon>Portunus</taxon>
    </lineage>
</organism>
<reference evidence="2 3" key="1">
    <citation type="submission" date="2019-05" db="EMBL/GenBank/DDBJ databases">
        <title>Another draft genome of Portunus trituberculatus and its Hox gene families provides insights of decapod evolution.</title>
        <authorList>
            <person name="Jeong J.-H."/>
            <person name="Song I."/>
            <person name="Kim S."/>
            <person name="Choi T."/>
            <person name="Kim D."/>
            <person name="Ryu S."/>
            <person name="Kim W."/>
        </authorList>
    </citation>
    <scope>NUCLEOTIDE SEQUENCE [LARGE SCALE GENOMIC DNA]</scope>
    <source>
        <tissue evidence="2">Muscle</tissue>
    </source>
</reference>